<evidence type="ECO:0000313" key="8">
    <source>
        <dbReference type="EMBL" id="SBT07817.1"/>
    </source>
</evidence>
<feature type="domain" description="Large ribosomal subunit protein bL25 L25" evidence="6">
    <location>
        <begin position="5"/>
        <end position="92"/>
    </location>
</feature>
<dbReference type="InterPro" id="IPR037121">
    <property type="entry name" value="Ribosomal_bL25_C"/>
</dbReference>
<protein>
    <recommendedName>
        <fullName evidence="5">Large ribosomal subunit protein bL25</fullName>
    </recommendedName>
    <alternativeName>
        <fullName evidence="5">General stress protein CTC</fullName>
    </alternativeName>
</protein>
<comment type="subunit">
    <text evidence="5">Part of the 50S ribosomal subunit; part of the 5S rRNA/L5/L18/L25 subcomplex. Contacts the 5S rRNA. Binds to the 5S rRNA independently of L5 and L18.</text>
</comment>
<dbReference type="NCBIfam" id="TIGR00731">
    <property type="entry name" value="bL25_bact_ctc"/>
    <property type="match status" value="1"/>
</dbReference>
<dbReference type="InterPro" id="IPR020057">
    <property type="entry name" value="Ribosomal_bL25_b-dom"/>
</dbReference>
<evidence type="ECO:0000259" key="6">
    <source>
        <dbReference type="Pfam" id="PF01386"/>
    </source>
</evidence>
<dbReference type="InterPro" id="IPR020056">
    <property type="entry name" value="Rbsml_bL25/Gln-tRNA_synth_N"/>
</dbReference>
<dbReference type="InterPro" id="IPR001021">
    <property type="entry name" value="Ribosomal_bL25_long"/>
</dbReference>
<evidence type="ECO:0000256" key="5">
    <source>
        <dbReference type="HAMAP-Rule" id="MF_01334"/>
    </source>
</evidence>
<keyword evidence="4 5" id="KW-0687">Ribonucleoprotein</keyword>
<dbReference type="GO" id="GO:0008097">
    <property type="term" value="F:5S rRNA binding"/>
    <property type="evidence" value="ECO:0007669"/>
    <property type="project" value="InterPro"/>
</dbReference>
<keyword evidence="1 5" id="KW-0699">rRNA-binding</keyword>
<keyword evidence="9" id="KW-1185">Reference proteome</keyword>
<proteinExistence type="inferred from homology"/>
<dbReference type="CDD" id="cd00495">
    <property type="entry name" value="Ribosomal_L25_TL5_CTC"/>
    <property type="match status" value="1"/>
</dbReference>
<dbReference type="InterPro" id="IPR020930">
    <property type="entry name" value="Ribosomal_uL5_bac-type"/>
</dbReference>
<dbReference type="HAMAP" id="MF_01336">
    <property type="entry name" value="Ribosomal_bL25"/>
    <property type="match status" value="1"/>
</dbReference>
<reference evidence="8 9" key="1">
    <citation type="submission" date="2016-06" db="EMBL/GenBank/DDBJ databases">
        <authorList>
            <person name="Kjaerup R.B."/>
            <person name="Dalgaard T.S."/>
            <person name="Juul-Madsen H.R."/>
        </authorList>
    </citation>
    <scope>NUCLEOTIDE SEQUENCE [LARGE SCALE GENOMIC DNA]</scope>
    <source>
        <strain evidence="8">3</strain>
    </source>
</reference>
<comment type="function">
    <text evidence="5">This is one of the proteins that binds to the 5S RNA in the ribosome where it forms part of the central protuberance.</text>
</comment>
<feature type="domain" description="Large ribosomal subunit protein bL25 beta" evidence="7">
    <location>
        <begin position="101"/>
        <end position="186"/>
    </location>
</feature>
<dbReference type="Proteomes" id="UP000199169">
    <property type="component" value="Unassembled WGS sequence"/>
</dbReference>
<evidence type="ECO:0000256" key="2">
    <source>
        <dbReference type="ARBA" id="ARBA00022884"/>
    </source>
</evidence>
<evidence type="ECO:0000256" key="4">
    <source>
        <dbReference type="ARBA" id="ARBA00023274"/>
    </source>
</evidence>
<dbReference type="EMBL" id="FLQX01000127">
    <property type="protein sequence ID" value="SBT07817.1"/>
    <property type="molecule type" value="Genomic_DNA"/>
</dbReference>
<dbReference type="PANTHER" id="PTHR33284">
    <property type="entry name" value="RIBOSOMAL PROTEIN L25/GLN-TRNA SYNTHETASE, ANTI-CODON-BINDING DOMAIN-CONTAINING PROTEIN"/>
    <property type="match status" value="1"/>
</dbReference>
<evidence type="ECO:0000256" key="3">
    <source>
        <dbReference type="ARBA" id="ARBA00022980"/>
    </source>
</evidence>
<dbReference type="InterPro" id="IPR029751">
    <property type="entry name" value="Ribosomal_L25_dom"/>
</dbReference>
<dbReference type="Pfam" id="PF14693">
    <property type="entry name" value="Ribosomal_TL5_C"/>
    <property type="match status" value="1"/>
</dbReference>
<dbReference type="NCBIfam" id="NF004128">
    <property type="entry name" value="PRK05618.1-2"/>
    <property type="match status" value="1"/>
</dbReference>
<dbReference type="Pfam" id="PF01386">
    <property type="entry name" value="Ribosomal_L25p"/>
    <property type="match status" value="1"/>
</dbReference>
<dbReference type="NCBIfam" id="NF004612">
    <property type="entry name" value="PRK05943.1"/>
    <property type="match status" value="1"/>
</dbReference>
<dbReference type="GO" id="GO:0003735">
    <property type="term" value="F:structural constituent of ribosome"/>
    <property type="evidence" value="ECO:0007669"/>
    <property type="project" value="InterPro"/>
</dbReference>
<comment type="similarity">
    <text evidence="5">Belongs to the bacterial ribosomal protein bL25 family. CTC subfamily.</text>
</comment>
<dbReference type="Gene3D" id="2.40.240.10">
    <property type="entry name" value="Ribosomal Protein L25, Chain P"/>
    <property type="match status" value="1"/>
</dbReference>
<evidence type="ECO:0000313" key="9">
    <source>
        <dbReference type="Proteomes" id="UP000199169"/>
    </source>
</evidence>
<keyword evidence="3 5" id="KW-0689">Ribosomal protein</keyword>
<dbReference type="SUPFAM" id="SSF50715">
    <property type="entry name" value="Ribosomal protein L25-like"/>
    <property type="match status" value="1"/>
</dbReference>
<dbReference type="InterPro" id="IPR020055">
    <property type="entry name" value="Ribosomal_bL25_short"/>
</dbReference>
<dbReference type="STRING" id="1860102.ACCAA_50067"/>
<gene>
    <name evidence="5 8" type="primary">rplY</name>
    <name evidence="5" type="synonym">ctc</name>
    <name evidence="8" type="ORF">ACCAA_50067</name>
</gene>
<keyword evidence="2 5" id="KW-0694">RNA-binding</keyword>
<sequence length="205" mass="22187">MKFQLEARQRTLQGSGASRRLRREKRVPAIVYGGTAAPLLIDLDHNEILLNLRKEAFHATVLTLNVDGAAQNVLLRDSQMHPWKPLVLHCDFQRVDTGHVIHQHVPLHFINAEIAPGVKIGGGSVSHVLNEIEVSCLPQDLPSYIEVDLKNLDTGHALHVSDLVFPAGVKPVTHGDEDHVVASIPAKKGGAEADAAEGEEAAATT</sequence>
<dbReference type="RefSeq" id="WP_186407899.1">
    <property type="nucleotide sequence ID" value="NZ_FLQX01000127.1"/>
</dbReference>
<dbReference type="AlphaFoldDB" id="A0A1A8XTG8"/>
<dbReference type="HAMAP" id="MF_01334">
    <property type="entry name" value="Ribosomal_bL25_CTC"/>
    <property type="match status" value="1"/>
</dbReference>
<dbReference type="GO" id="GO:0022625">
    <property type="term" value="C:cytosolic large ribosomal subunit"/>
    <property type="evidence" value="ECO:0007669"/>
    <property type="project" value="TreeGrafter"/>
</dbReference>
<organism evidence="8 9">
    <name type="scientific">Candidatus Accumulibacter aalborgensis</name>
    <dbReference type="NCBI Taxonomy" id="1860102"/>
    <lineage>
        <taxon>Bacteria</taxon>
        <taxon>Pseudomonadati</taxon>
        <taxon>Pseudomonadota</taxon>
        <taxon>Betaproteobacteria</taxon>
        <taxon>Candidatus Accumulibacter</taxon>
    </lineage>
</organism>
<name>A0A1A8XTG8_9PROT</name>
<evidence type="ECO:0000259" key="7">
    <source>
        <dbReference type="Pfam" id="PF14693"/>
    </source>
</evidence>
<dbReference type="PANTHER" id="PTHR33284:SF1">
    <property type="entry name" value="RIBOSOMAL PROTEIN L25_GLN-TRNA SYNTHETASE, ANTI-CODON-BINDING DOMAIN-CONTAINING PROTEIN"/>
    <property type="match status" value="1"/>
</dbReference>
<dbReference type="NCBIfam" id="NF004130">
    <property type="entry name" value="PRK05618.1-5"/>
    <property type="match status" value="1"/>
</dbReference>
<dbReference type="GO" id="GO:0006412">
    <property type="term" value="P:translation"/>
    <property type="evidence" value="ECO:0007669"/>
    <property type="project" value="UniProtKB-UniRule"/>
</dbReference>
<evidence type="ECO:0000256" key="1">
    <source>
        <dbReference type="ARBA" id="ARBA00022730"/>
    </source>
</evidence>
<dbReference type="Gene3D" id="2.170.120.20">
    <property type="entry name" value="Ribosomal protein L25, beta domain"/>
    <property type="match status" value="1"/>
</dbReference>
<accession>A0A1A8XTG8</accession>
<dbReference type="InterPro" id="IPR011035">
    <property type="entry name" value="Ribosomal_bL25/Gln-tRNA_synth"/>
</dbReference>